<evidence type="ECO:0000313" key="6">
    <source>
        <dbReference type="EMBL" id="MEV0971847.1"/>
    </source>
</evidence>
<dbReference type="SUPFAM" id="SSF52540">
    <property type="entry name" value="P-loop containing nucleoside triphosphate hydrolases"/>
    <property type="match status" value="1"/>
</dbReference>
<dbReference type="CDD" id="cd03257">
    <property type="entry name" value="ABC_NikE_OppD_transporters"/>
    <property type="match status" value="1"/>
</dbReference>
<feature type="domain" description="ABC transporter" evidence="5">
    <location>
        <begin position="13"/>
        <end position="260"/>
    </location>
</feature>
<evidence type="ECO:0000256" key="3">
    <source>
        <dbReference type="ARBA" id="ARBA00022741"/>
    </source>
</evidence>
<dbReference type="InterPro" id="IPR017871">
    <property type="entry name" value="ABC_transporter-like_CS"/>
</dbReference>
<dbReference type="InterPro" id="IPR050319">
    <property type="entry name" value="ABC_transp_ATP-bind"/>
</dbReference>
<comment type="caution">
    <text evidence="6">The sequence shown here is derived from an EMBL/GenBank/DDBJ whole genome shotgun (WGS) entry which is preliminary data.</text>
</comment>
<evidence type="ECO:0000256" key="1">
    <source>
        <dbReference type="ARBA" id="ARBA00005417"/>
    </source>
</evidence>
<dbReference type="Pfam" id="PF00005">
    <property type="entry name" value="ABC_tran"/>
    <property type="match status" value="1"/>
</dbReference>
<reference evidence="6 7" key="1">
    <citation type="submission" date="2024-06" db="EMBL/GenBank/DDBJ databases">
        <title>The Natural Products Discovery Center: Release of the First 8490 Sequenced Strains for Exploring Actinobacteria Biosynthetic Diversity.</title>
        <authorList>
            <person name="Kalkreuter E."/>
            <person name="Kautsar S.A."/>
            <person name="Yang D."/>
            <person name="Bader C.D."/>
            <person name="Teijaro C.N."/>
            <person name="Fluegel L."/>
            <person name="Davis C.M."/>
            <person name="Simpson J.R."/>
            <person name="Lauterbach L."/>
            <person name="Steele A.D."/>
            <person name="Gui C."/>
            <person name="Meng S."/>
            <person name="Li G."/>
            <person name="Viehrig K."/>
            <person name="Ye F."/>
            <person name="Su P."/>
            <person name="Kiefer A.F."/>
            <person name="Nichols A."/>
            <person name="Cepeda A.J."/>
            <person name="Yan W."/>
            <person name="Fan B."/>
            <person name="Jiang Y."/>
            <person name="Adhikari A."/>
            <person name="Zheng C.-J."/>
            <person name="Schuster L."/>
            <person name="Cowan T.M."/>
            <person name="Smanski M.J."/>
            <person name="Chevrette M.G."/>
            <person name="De Carvalho L.P.S."/>
            <person name="Shen B."/>
        </authorList>
    </citation>
    <scope>NUCLEOTIDE SEQUENCE [LARGE SCALE GENOMIC DNA]</scope>
    <source>
        <strain evidence="6 7">NPDC050100</strain>
    </source>
</reference>
<dbReference type="InterPro" id="IPR027417">
    <property type="entry name" value="P-loop_NTPase"/>
</dbReference>
<dbReference type="PROSITE" id="PS50893">
    <property type="entry name" value="ABC_TRANSPORTER_2"/>
    <property type="match status" value="1"/>
</dbReference>
<protein>
    <submittedName>
        <fullName evidence="6">Dipeptide/oligopeptide/nickel ABC transporter ATP-binding protein</fullName>
    </submittedName>
</protein>
<proteinExistence type="inferred from homology"/>
<dbReference type="RefSeq" id="WP_358136457.1">
    <property type="nucleotide sequence ID" value="NZ_JBFALK010000014.1"/>
</dbReference>
<evidence type="ECO:0000313" key="7">
    <source>
        <dbReference type="Proteomes" id="UP001551675"/>
    </source>
</evidence>
<name>A0ABV3GKN3_MICGL</name>
<keyword evidence="4 6" id="KW-0067">ATP-binding</keyword>
<comment type="similarity">
    <text evidence="1">Belongs to the ABC transporter superfamily.</text>
</comment>
<organism evidence="6 7">
    <name type="scientific">Microtetraspora glauca</name>
    <dbReference type="NCBI Taxonomy" id="1996"/>
    <lineage>
        <taxon>Bacteria</taxon>
        <taxon>Bacillati</taxon>
        <taxon>Actinomycetota</taxon>
        <taxon>Actinomycetes</taxon>
        <taxon>Streptosporangiales</taxon>
        <taxon>Streptosporangiaceae</taxon>
        <taxon>Microtetraspora</taxon>
    </lineage>
</organism>
<dbReference type="InterPro" id="IPR003439">
    <property type="entry name" value="ABC_transporter-like_ATP-bd"/>
</dbReference>
<dbReference type="Proteomes" id="UP001551675">
    <property type="component" value="Unassembled WGS sequence"/>
</dbReference>
<dbReference type="EMBL" id="JBFALK010000014">
    <property type="protein sequence ID" value="MEV0971847.1"/>
    <property type="molecule type" value="Genomic_DNA"/>
</dbReference>
<sequence>MSVERKAESDVLVEVESVTKTYRTGNGLRRGTPTVAVDGVSLRIAQGEWMGVVGESGSGKSTLAGIVCGVVRPDSGSVRVAGQEMYARRRMDRTIWKTVQMVFQDPYTSLNPAMTITEIVAEPLRLWHGVDRREADRQAMALLDQVGLSSAVAGRRPGGLSGGQRQRASIARALAVSPSLIVLDESVSALDVSVQAQILQLLLDLKRERDLAYLLISHDISVIRLVCDRILVMNKGEVVDEHSAASLTEETADHPYTRRLLSAVPRMTASG</sequence>
<dbReference type="Gene3D" id="3.40.50.300">
    <property type="entry name" value="P-loop containing nucleotide triphosphate hydrolases"/>
    <property type="match status" value="1"/>
</dbReference>
<dbReference type="GO" id="GO:0005524">
    <property type="term" value="F:ATP binding"/>
    <property type="evidence" value="ECO:0007669"/>
    <property type="project" value="UniProtKB-KW"/>
</dbReference>
<evidence type="ECO:0000259" key="5">
    <source>
        <dbReference type="PROSITE" id="PS50893"/>
    </source>
</evidence>
<dbReference type="InterPro" id="IPR003593">
    <property type="entry name" value="AAA+_ATPase"/>
</dbReference>
<keyword evidence="3" id="KW-0547">Nucleotide-binding</keyword>
<dbReference type="PANTHER" id="PTHR43776">
    <property type="entry name" value="TRANSPORT ATP-BINDING PROTEIN"/>
    <property type="match status" value="1"/>
</dbReference>
<gene>
    <name evidence="6" type="ORF">AB0I59_24855</name>
</gene>
<evidence type="ECO:0000256" key="2">
    <source>
        <dbReference type="ARBA" id="ARBA00022448"/>
    </source>
</evidence>
<evidence type="ECO:0000256" key="4">
    <source>
        <dbReference type="ARBA" id="ARBA00022840"/>
    </source>
</evidence>
<accession>A0ABV3GKN3</accession>
<keyword evidence="2" id="KW-0813">Transport</keyword>
<dbReference type="PANTHER" id="PTHR43776:SF7">
    <property type="entry name" value="D,D-DIPEPTIDE TRANSPORT ATP-BINDING PROTEIN DDPF-RELATED"/>
    <property type="match status" value="1"/>
</dbReference>
<dbReference type="SMART" id="SM00382">
    <property type="entry name" value="AAA"/>
    <property type="match status" value="1"/>
</dbReference>
<keyword evidence="7" id="KW-1185">Reference proteome</keyword>
<dbReference type="PROSITE" id="PS00211">
    <property type="entry name" value="ABC_TRANSPORTER_1"/>
    <property type="match status" value="1"/>
</dbReference>